<dbReference type="EMBL" id="MK504446">
    <property type="protein sequence ID" value="QBJ03901.1"/>
    <property type="molecule type" value="Genomic_DNA"/>
</dbReference>
<organism evidence="2 3">
    <name type="scientific">Lactobacillus phage SAC12B</name>
    <dbReference type="NCBI Taxonomy" id="2510941"/>
    <lineage>
        <taxon>Viruses</taxon>
        <taxon>Duplodnaviria</taxon>
        <taxon>Heunggongvirae</taxon>
        <taxon>Uroviricota</taxon>
        <taxon>Caudoviricetes</taxon>
        <taxon>Herelleviridae</taxon>
        <taxon>Tybeckvirus</taxon>
        <taxon>Tybeckvirus SAC12B</taxon>
    </lineage>
</organism>
<keyword evidence="1" id="KW-1133">Transmembrane helix</keyword>
<keyword evidence="1" id="KW-0472">Membrane</keyword>
<dbReference type="Proteomes" id="UP000306187">
    <property type="component" value="Segment"/>
</dbReference>
<evidence type="ECO:0000313" key="3">
    <source>
        <dbReference type="Proteomes" id="UP000306187"/>
    </source>
</evidence>
<keyword evidence="3" id="KW-1185">Reference proteome</keyword>
<proteinExistence type="predicted"/>
<evidence type="ECO:0000256" key="1">
    <source>
        <dbReference type="SAM" id="Phobius"/>
    </source>
</evidence>
<keyword evidence="1" id="KW-0812">Transmembrane</keyword>
<accession>A0A4Y5FFL1</accession>
<gene>
    <name evidence="2" type="ORF">SAC12B_0112</name>
</gene>
<feature type="transmembrane region" description="Helical" evidence="1">
    <location>
        <begin position="37"/>
        <end position="64"/>
    </location>
</feature>
<evidence type="ECO:0000313" key="2">
    <source>
        <dbReference type="EMBL" id="QBJ03901.1"/>
    </source>
</evidence>
<reference evidence="2" key="1">
    <citation type="submission" date="2019-02" db="EMBL/GenBank/DDBJ databases">
        <title>Isolation of virulent Lactobacillus brevis phages.</title>
        <authorList>
            <person name="Feyereisen M."/>
            <person name="Mahony J."/>
            <person name="O'Sullivan T."/>
            <person name="van Sinderen D."/>
        </authorList>
    </citation>
    <scope>NUCLEOTIDE SEQUENCE [LARGE SCALE GENOMIC DNA]</scope>
</reference>
<feature type="transmembrane region" description="Helical" evidence="1">
    <location>
        <begin position="7"/>
        <end position="31"/>
    </location>
</feature>
<protein>
    <submittedName>
        <fullName evidence="2">Manganese transport system permease protein</fullName>
    </submittedName>
</protein>
<name>A0A4Y5FFL1_9CAUD</name>
<sequence>MFGKSLGVVLLFALGIVLSFFITWFLVWLVWSVVLIGIFHLVLPALTLAWVFGIWIILGVLHVIF</sequence>